<dbReference type="AlphaFoldDB" id="A0A9W6MRG4"/>
<organism evidence="1 4">
    <name type="scientific">Methylopila capsulata</name>
    <dbReference type="NCBI Taxonomy" id="61654"/>
    <lineage>
        <taxon>Bacteria</taxon>
        <taxon>Pseudomonadati</taxon>
        <taxon>Pseudomonadota</taxon>
        <taxon>Alphaproteobacteria</taxon>
        <taxon>Hyphomicrobiales</taxon>
        <taxon>Methylopilaceae</taxon>
        <taxon>Methylopila</taxon>
    </lineage>
</organism>
<evidence type="ECO:0000313" key="3">
    <source>
        <dbReference type="Proteomes" id="UP000758856"/>
    </source>
</evidence>
<dbReference type="Gene3D" id="3.40.50.150">
    <property type="entry name" value="Vaccinia Virus protein VP39"/>
    <property type="match status" value="1"/>
</dbReference>
<comment type="caution">
    <text evidence="1">The sequence shown here is derived from an EMBL/GenBank/DDBJ whole genome shotgun (WGS) entry which is preliminary data.</text>
</comment>
<sequence length="215" mass="23766">MKLPILTPVDRVDFIEHYARGKRVLHVGCADMPFTQDRLARGELLHPRLHACARELAGVDLSEEGIAMLRAAGYDNLYVADCEKPLSASTPGQYEVVVAGETLEHVANAGDFLSSLRSVCRPDGRILITTPNHASIKLAARLFGRNEIVHPEHVAYYSVSTLSRLLSMVGLEPTDWRVYWAEKSPQSRVANAALRRISRLQYFADGLCVACRPAA</sequence>
<keyword evidence="3" id="KW-1185">Reference proteome</keyword>
<accession>A0A9W6MRG4</accession>
<dbReference type="Pfam" id="PF13489">
    <property type="entry name" value="Methyltransf_23"/>
    <property type="match status" value="1"/>
</dbReference>
<evidence type="ECO:0000313" key="1">
    <source>
        <dbReference type="EMBL" id="GLK55243.1"/>
    </source>
</evidence>
<name>A0A9W6MRG4_9HYPH</name>
<evidence type="ECO:0000313" key="2">
    <source>
        <dbReference type="EMBL" id="MBM7849952.1"/>
    </source>
</evidence>
<dbReference type="EMBL" id="BSFF01000002">
    <property type="protein sequence ID" value="GLK55243.1"/>
    <property type="molecule type" value="Genomic_DNA"/>
</dbReference>
<keyword evidence="2" id="KW-0489">Methyltransferase</keyword>
<dbReference type="Proteomes" id="UP001143400">
    <property type="component" value="Unassembled WGS sequence"/>
</dbReference>
<dbReference type="SUPFAM" id="SSF53335">
    <property type="entry name" value="S-adenosyl-L-methionine-dependent methyltransferases"/>
    <property type="match status" value="1"/>
</dbReference>
<evidence type="ECO:0000313" key="4">
    <source>
        <dbReference type="Proteomes" id="UP001143400"/>
    </source>
</evidence>
<reference evidence="2 3" key="2">
    <citation type="submission" date="2021-01" db="EMBL/GenBank/DDBJ databases">
        <title>Genomic Encyclopedia of Type Strains, Phase IV (KMG-IV): sequencing the most valuable type-strain genomes for metagenomic binning, comparative biology and taxonomic classification.</title>
        <authorList>
            <person name="Goeker M."/>
        </authorList>
    </citation>
    <scope>NUCLEOTIDE SEQUENCE [LARGE SCALE GENOMIC DNA]</scope>
    <source>
        <strain evidence="2 3">DSM 6130</strain>
    </source>
</reference>
<keyword evidence="2" id="KW-0808">Transferase</keyword>
<dbReference type="PANTHER" id="PTHR43861:SF5">
    <property type="entry name" value="BLL5978 PROTEIN"/>
    <property type="match status" value="1"/>
</dbReference>
<dbReference type="CDD" id="cd02440">
    <property type="entry name" value="AdoMet_MTases"/>
    <property type="match status" value="1"/>
</dbReference>
<dbReference type="GO" id="GO:0008168">
    <property type="term" value="F:methyltransferase activity"/>
    <property type="evidence" value="ECO:0007669"/>
    <property type="project" value="UniProtKB-KW"/>
</dbReference>
<dbReference type="InterPro" id="IPR029063">
    <property type="entry name" value="SAM-dependent_MTases_sf"/>
</dbReference>
<gene>
    <name evidence="1" type="ORF">GCM10008170_12620</name>
    <name evidence="2" type="ORF">JOD31_000164</name>
</gene>
<reference evidence="1" key="3">
    <citation type="submission" date="2023-01" db="EMBL/GenBank/DDBJ databases">
        <authorList>
            <person name="Sun Q."/>
            <person name="Evtushenko L."/>
        </authorList>
    </citation>
    <scope>NUCLEOTIDE SEQUENCE</scope>
    <source>
        <strain evidence="1">VKM B-1606</strain>
    </source>
</reference>
<protein>
    <submittedName>
        <fullName evidence="2">2-polyprenyl-3-methyl-5-hydroxy-6-metoxy-1, 4-benzoquinol methylase</fullName>
    </submittedName>
</protein>
<reference evidence="1" key="1">
    <citation type="journal article" date="2014" name="Int. J. Syst. Evol. Microbiol.">
        <title>Complete genome sequence of Corynebacterium casei LMG S-19264T (=DSM 44701T), isolated from a smear-ripened cheese.</title>
        <authorList>
            <consortium name="US DOE Joint Genome Institute (JGI-PGF)"/>
            <person name="Walter F."/>
            <person name="Albersmeier A."/>
            <person name="Kalinowski J."/>
            <person name="Ruckert C."/>
        </authorList>
    </citation>
    <scope>NUCLEOTIDE SEQUENCE</scope>
    <source>
        <strain evidence="1">VKM B-1606</strain>
    </source>
</reference>
<dbReference type="EMBL" id="JAFBCY010000001">
    <property type="protein sequence ID" value="MBM7849952.1"/>
    <property type="molecule type" value="Genomic_DNA"/>
</dbReference>
<dbReference type="Proteomes" id="UP000758856">
    <property type="component" value="Unassembled WGS sequence"/>
</dbReference>
<dbReference type="PANTHER" id="PTHR43861">
    <property type="entry name" value="TRANS-ACONITATE 2-METHYLTRANSFERASE-RELATED"/>
    <property type="match status" value="1"/>
</dbReference>
<dbReference type="GO" id="GO:0032259">
    <property type="term" value="P:methylation"/>
    <property type="evidence" value="ECO:0007669"/>
    <property type="project" value="UniProtKB-KW"/>
</dbReference>
<dbReference type="RefSeq" id="WP_204948431.1">
    <property type="nucleotide sequence ID" value="NZ_BSFF01000002.1"/>
</dbReference>
<proteinExistence type="predicted"/>